<organism evidence="2 3">
    <name type="scientific">Anaerocolumna aminovalerica</name>
    <dbReference type="NCBI Taxonomy" id="1527"/>
    <lineage>
        <taxon>Bacteria</taxon>
        <taxon>Bacillati</taxon>
        <taxon>Bacillota</taxon>
        <taxon>Clostridia</taxon>
        <taxon>Lachnospirales</taxon>
        <taxon>Lachnospiraceae</taxon>
        <taxon>Anaerocolumna</taxon>
    </lineage>
</organism>
<evidence type="ECO:0000259" key="1">
    <source>
        <dbReference type="PROSITE" id="PS51832"/>
    </source>
</evidence>
<dbReference type="AlphaFoldDB" id="A0A1I5C2U8"/>
<dbReference type="SUPFAM" id="SSF109604">
    <property type="entry name" value="HD-domain/PDEase-like"/>
    <property type="match status" value="1"/>
</dbReference>
<feature type="domain" description="HD-GYP" evidence="1">
    <location>
        <begin position="100"/>
        <end position="296"/>
    </location>
</feature>
<dbReference type="Proteomes" id="UP000198806">
    <property type="component" value="Unassembled WGS sequence"/>
</dbReference>
<dbReference type="Pfam" id="PF13487">
    <property type="entry name" value="HD_5"/>
    <property type="match status" value="1"/>
</dbReference>
<reference evidence="2 3" key="1">
    <citation type="submission" date="2016-10" db="EMBL/GenBank/DDBJ databases">
        <authorList>
            <person name="de Groot N.N."/>
        </authorList>
    </citation>
    <scope>NUCLEOTIDE SEQUENCE [LARGE SCALE GENOMIC DNA]</scope>
    <source>
        <strain evidence="2 3">DSM 1283</strain>
    </source>
</reference>
<dbReference type="OrthoDB" id="9804747at2"/>
<gene>
    <name evidence="2" type="ORF">SAMN04489757_10276</name>
</gene>
<dbReference type="InterPro" id="IPR037522">
    <property type="entry name" value="HD_GYP_dom"/>
</dbReference>
<dbReference type="RefSeq" id="WP_091683911.1">
    <property type="nucleotide sequence ID" value="NZ_BAABFM010000017.1"/>
</dbReference>
<dbReference type="PANTHER" id="PTHR43155:SF2">
    <property type="entry name" value="CYCLIC DI-GMP PHOSPHODIESTERASE PA4108"/>
    <property type="match status" value="1"/>
</dbReference>
<protein>
    <submittedName>
        <fullName evidence="2">HD-GYP domain, c-di-GMP phosphodiesterase class II (Or its inactivated variant)</fullName>
    </submittedName>
</protein>
<dbReference type="STRING" id="1527.SAMN04489757_10276"/>
<dbReference type="PROSITE" id="PS51832">
    <property type="entry name" value="HD_GYP"/>
    <property type="match status" value="1"/>
</dbReference>
<dbReference type="Gene3D" id="1.10.3210.10">
    <property type="entry name" value="Hypothetical protein af1432"/>
    <property type="match status" value="1"/>
</dbReference>
<dbReference type="SMART" id="SM00471">
    <property type="entry name" value="HDc"/>
    <property type="match status" value="1"/>
</dbReference>
<accession>A0A1I5C2U8</accession>
<evidence type="ECO:0000313" key="3">
    <source>
        <dbReference type="Proteomes" id="UP000198806"/>
    </source>
</evidence>
<sequence>MRFLSIDKVMSGTKLAKPIYGAHGLVLVRENFELTEGIICRLKGLGYQGVYIEDEISEDIVINNIVDDEIRLEAAFRLEEMLRNKGNLDTLKPLISEIVESVIESKDVVINLNRLCGHHQYTFMHSVNVGILSTCIGAKMKYSRKELIELGTSGMLHDVGKKYVPLDILDKKGKLTKEEFDVILKHPEKGYDMLSSSYNLNSATKVGVLQHHERFDGTGYPRGLKGEEISPFGRILAVADTYDAMTSDRSYRKAFEASEVLEYLLGAGNTGYDYNIVDHFTKCIAVYPIGTCVALSDGTQGIVMHNYSDCILRPIVRNIHNKQIIDLKNDPNYLDVCINGVM</sequence>
<dbReference type="InterPro" id="IPR003607">
    <property type="entry name" value="HD/PDEase_dom"/>
</dbReference>
<keyword evidence="3" id="KW-1185">Reference proteome</keyword>
<name>A0A1I5C2U8_9FIRM</name>
<proteinExistence type="predicted"/>
<dbReference type="PANTHER" id="PTHR43155">
    <property type="entry name" value="CYCLIC DI-GMP PHOSPHODIESTERASE PA4108-RELATED"/>
    <property type="match status" value="1"/>
</dbReference>
<evidence type="ECO:0000313" key="2">
    <source>
        <dbReference type="EMBL" id="SFN80991.1"/>
    </source>
</evidence>
<dbReference type="CDD" id="cd00077">
    <property type="entry name" value="HDc"/>
    <property type="match status" value="1"/>
</dbReference>
<dbReference type="EMBL" id="FOWD01000002">
    <property type="protein sequence ID" value="SFN80991.1"/>
    <property type="molecule type" value="Genomic_DNA"/>
</dbReference>